<dbReference type="KEGG" id="grl:LPB144_06945"/>
<organism evidence="1 2">
    <name type="scientific">Christiangramia salexigens</name>
    <dbReference type="NCBI Taxonomy" id="1913577"/>
    <lineage>
        <taxon>Bacteria</taxon>
        <taxon>Pseudomonadati</taxon>
        <taxon>Bacteroidota</taxon>
        <taxon>Flavobacteriia</taxon>
        <taxon>Flavobacteriales</taxon>
        <taxon>Flavobacteriaceae</taxon>
        <taxon>Christiangramia</taxon>
    </lineage>
</organism>
<accession>A0A1L3J4W1</accession>
<reference evidence="1 2" key="1">
    <citation type="submission" date="2016-11" db="EMBL/GenBank/DDBJ databases">
        <title>Gramella sp. LPB0144 isolated from marine environment.</title>
        <authorList>
            <person name="Kim E."/>
            <person name="Yi H."/>
        </authorList>
    </citation>
    <scope>NUCLEOTIDE SEQUENCE [LARGE SCALE GENOMIC DNA]</scope>
    <source>
        <strain evidence="1 2">LPB0144</strain>
    </source>
</reference>
<protein>
    <recommendedName>
        <fullName evidence="3">DUF1684 domain-containing protein</fullName>
    </recommendedName>
</protein>
<evidence type="ECO:0008006" key="3">
    <source>
        <dbReference type="Google" id="ProtNLM"/>
    </source>
</evidence>
<dbReference type="Pfam" id="PF07920">
    <property type="entry name" value="DUF1684"/>
    <property type="match status" value="1"/>
</dbReference>
<evidence type="ECO:0000313" key="1">
    <source>
        <dbReference type="EMBL" id="APG60165.1"/>
    </source>
</evidence>
<keyword evidence="2" id="KW-1185">Reference proteome</keyword>
<dbReference type="EMBL" id="CP018153">
    <property type="protein sequence ID" value="APG60165.1"/>
    <property type="molecule type" value="Genomic_DNA"/>
</dbReference>
<dbReference type="AlphaFoldDB" id="A0A1L3J4W1"/>
<name>A0A1L3J4W1_9FLAO</name>
<proteinExistence type="predicted"/>
<dbReference type="PANTHER" id="PTHR41913:SF1">
    <property type="entry name" value="DUF1684 DOMAIN-CONTAINING PROTEIN"/>
    <property type="match status" value="1"/>
</dbReference>
<evidence type="ECO:0000313" key="2">
    <source>
        <dbReference type="Proteomes" id="UP000182510"/>
    </source>
</evidence>
<dbReference type="Proteomes" id="UP000182510">
    <property type="component" value="Chromosome"/>
</dbReference>
<sequence>MLRRLFCLGGFLLVFISSDLAYSQKADLVKSSKEFQKELNEEFRDPEESPLDLEDLANFEALEFFEIDPDFIVKAEFVRTPAESPFMMKTSTDRMPVYVKYGELYFSLNNKNYKLNVYQNQELTQDPEYFDYLFLPFTDRTNGKTTYGGGRYIDLRIPQTNEVVIDFNKAYNPYCAYSGRYSCPIPPEENDLDIEIPAGVKAFEGH</sequence>
<gene>
    <name evidence="1" type="ORF">LPB144_06945</name>
</gene>
<dbReference type="PANTHER" id="PTHR41913">
    <property type="entry name" value="DUF1684 DOMAIN-CONTAINING PROTEIN"/>
    <property type="match status" value="1"/>
</dbReference>
<dbReference type="OrthoDB" id="5493262at2"/>
<dbReference type="InterPro" id="IPR012467">
    <property type="entry name" value="DUF1684"/>
</dbReference>
<dbReference type="RefSeq" id="WP_072552812.1">
    <property type="nucleotide sequence ID" value="NZ_CP018153.1"/>
</dbReference>